<accession>A0A437MWR4</accession>
<dbReference type="Proteomes" id="UP000282759">
    <property type="component" value="Unassembled WGS sequence"/>
</dbReference>
<dbReference type="InterPro" id="IPR016181">
    <property type="entry name" value="Acyl_CoA_acyltransferase"/>
</dbReference>
<proteinExistence type="predicted"/>
<dbReference type="PROSITE" id="PS51186">
    <property type="entry name" value="GNAT"/>
    <property type="match status" value="1"/>
</dbReference>
<dbReference type="Gene3D" id="3.40.630.30">
    <property type="match status" value="1"/>
</dbReference>
<evidence type="ECO:0000313" key="3">
    <source>
        <dbReference type="Proteomes" id="UP000282759"/>
    </source>
</evidence>
<evidence type="ECO:0000259" key="1">
    <source>
        <dbReference type="PROSITE" id="PS51186"/>
    </source>
</evidence>
<gene>
    <name evidence="2" type="ORF">EOD41_06585</name>
</gene>
<name>A0A437MWR4_9SPHI</name>
<organism evidence="2 3">
    <name type="scientific">Mucilaginibacter limnophilus</name>
    <dbReference type="NCBI Taxonomy" id="1932778"/>
    <lineage>
        <taxon>Bacteria</taxon>
        <taxon>Pseudomonadati</taxon>
        <taxon>Bacteroidota</taxon>
        <taxon>Sphingobacteriia</taxon>
        <taxon>Sphingobacteriales</taxon>
        <taxon>Sphingobacteriaceae</taxon>
        <taxon>Mucilaginibacter</taxon>
    </lineage>
</organism>
<sequence length="108" mass="12270">MEMDEDFDGVHFGAFADNYLVAVVSLFHNDGEYQFRKFAVTPARQGKGIGAEMLEYITDYARHEGGTRLWCNARSTAISFYVKHGFTSTGKIFTRDDIDYEVLSKPLN</sequence>
<dbReference type="GO" id="GO:0016747">
    <property type="term" value="F:acyltransferase activity, transferring groups other than amino-acyl groups"/>
    <property type="evidence" value="ECO:0007669"/>
    <property type="project" value="InterPro"/>
</dbReference>
<dbReference type="AlphaFoldDB" id="A0A437MWR4"/>
<keyword evidence="3" id="KW-1185">Reference proteome</keyword>
<evidence type="ECO:0000313" key="2">
    <source>
        <dbReference type="EMBL" id="RVU02110.1"/>
    </source>
</evidence>
<protein>
    <submittedName>
        <fullName evidence="2">GNAT family N-acetyltransferase</fullName>
    </submittedName>
</protein>
<dbReference type="EMBL" id="SACK01000002">
    <property type="protein sequence ID" value="RVU02110.1"/>
    <property type="molecule type" value="Genomic_DNA"/>
</dbReference>
<reference evidence="2 3" key="1">
    <citation type="submission" date="2019-01" db="EMBL/GenBank/DDBJ databases">
        <authorList>
            <person name="Chen W.-M."/>
        </authorList>
    </citation>
    <scope>NUCLEOTIDE SEQUENCE [LARGE SCALE GENOMIC DNA]</scope>
    <source>
        <strain evidence="2 3">YBJ-36</strain>
    </source>
</reference>
<comment type="caution">
    <text evidence="2">The sequence shown here is derived from an EMBL/GenBank/DDBJ whole genome shotgun (WGS) entry which is preliminary data.</text>
</comment>
<feature type="domain" description="N-acetyltransferase" evidence="1">
    <location>
        <begin position="1"/>
        <end position="108"/>
    </location>
</feature>
<dbReference type="InterPro" id="IPR000182">
    <property type="entry name" value="GNAT_dom"/>
</dbReference>
<dbReference type="SUPFAM" id="SSF55729">
    <property type="entry name" value="Acyl-CoA N-acyltransferases (Nat)"/>
    <property type="match status" value="1"/>
</dbReference>
<dbReference type="OrthoDB" id="1178186at2"/>
<dbReference type="Pfam" id="PF00583">
    <property type="entry name" value="Acetyltransf_1"/>
    <property type="match status" value="1"/>
</dbReference>
<keyword evidence="2" id="KW-0808">Transferase</keyword>
<dbReference type="CDD" id="cd04301">
    <property type="entry name" value="NAT_SF"/>
    <property type="match status" value="1"/>
</dbReference>